<dbReference type="InterPro" id="IPR023546">
    <property type="entry name" value="MGMT"/>
</dbReference>
<evidence type="ECO:0000313" key="13">
    <source>
        <dbReference type="Proteomes" id="UP000199183"/>
    </source>
</evidence>
<comment type="similarity">
    <text evidence="2 9">Belongs to the MGMT family.</text>
</comment>
<sequence>MTLSHTIIDSPIDALTLVGEAERGRVALRAVWMRSPRHVQDAAELGVRDDDAFAAPIEQLNEYFAGERTQFDLTLDAQGNDFQKRVWVQLLAIPYGQTRSYGQLAADLGDPNLSRAVGSANGRNPISIIVPCHRVIGADGSLTGYGGGIERKRFLLALERGDGAADDQLF</sequence>
<dbReference type="SUPFAM" id="SSF46767">
    <property type="entry name" value="Methylated DNA-protein cysteine methyltransferase, C-terminal domain"/>
    <property type="match status" value="1"/>
</dbReference>
<dbReference type="RefSeq" id="WP_091179646.1">
    <property type="nucleotide sequence ID" value="NZ_FNRY01000001.1"/>
</dbReference>
<dbReference type="Pfam" id="PF01035">
    <property type="entry name" value="DNA_binding_1"/>
    <property type="match status" value="1"/>
</dbReference>
<comment type="catalytic activity">
    <reaction evidence="1 9">
        <text>a 4-O-methyl-thymidine in DNA + L-cysteinyl-[protein] = a thymidine in DNA + S-methyl-L-cysteinyl-[protein]</text>
        <dbReference type="Rhea" id="RHEA:53428"/>
        <dbReference type="Rhea" id="RHEA-COMP:10131"/>
        <dbReference type="Rhea" id="RHEA-COMP:10132"/>
        <dbReference type="Rhea" id="RHEA-COMP:13555"/>
        <dbReference type="Rhea" id="RHEA-COMP:13556"/>
        <dbReference type="ChEBI" id="CHEBI:29950"/>
        <dbReference type="ChEBI" id="CHEBI:82612"/>
        <dbReference type="ChEBI" id="CHEBI:137386"/>
        <dbReference type="ChEBI" id="CHEBI:137387"/>
        <dbReference type="EC" id="2.1.1.63"/>
    </reaction>
</comment>
<comment type="miscellaneous">
    <text evidence="9">This enzyme catalyzes only one turnover and therefore is not strictly catalytic. According to one definition, an enzyme is a biocatalyst that acts repeatedly and over many reaction cycles.</text>
</comment>
<dbReference type="InterPro" id="IPR036388">
    <property type="entry name" value="WH-like_DNA-bd_sf"/>
</dbReference>
<gene>
    <name evidence="12" type="ORF">SAMN04489806_0585</name>
</gene>
<feature type="domain" description="Methylguanine DNA methyltransferase ribonuclease-like" evidence="11">
    <location>
        <begin position="5"/>
        <end position="76"/>
    </location>
</feature>
<dbReference type="PANTHER" id="PTHR10815">
    <property type="entry name" value="METHYLATED-DNA--PROTEIN-CYSTEINE METHYLTRANSFERASE"/>
    <property type="match status" value="1"/>
</dbReference>
<dbReference type="GO" id="GO:0005737">
    <property type="term" value="C:cytoplasm"/>
    <property type="evidence" value="ECO:0007669"/>
    <property type="project" value="UniProtKB-SubCell"/>
</dbReference>
<dbReference type="EMBL" id="FNRY01000001">
    <property type="protein sequence ID" value="SEB43149.1"/>
    <property type="molecule type" value="Genomic_DNA"/>
</dbReference>
<evidence type="ECO:0000256" key="6">
    <source>
        <dbReference type="ARBA" id="ARBA00022763"/>
    </source>
</evidence>
<evidence type="ECO:0000256" key="1">
    <source>
        <dbReference type="ARBA" id="ARBA00001286"/>
    </source>
</evidence>
<dbReference type="OrthoDB" id="9802228at2"/>
<reference evidence="12 13" key="1">
    <citation type="submission" date="2016-10" db="EMBL/GenBank/DDBJ databases">
        <authorList>
            <person name="de Groot N.N."/>
        </authorList>
    </citation>
    <scope>NUCLEOTIDE SEQUENCE [LARGE SCALE GENOMIC DNA]</scope>
    <source>
        <strain evidence="12 13">DSM 21799</strain>
    </source>
</reference>
<evidence type="ECO:0000256" key="7">
    <source>
        <dbReference type="ARBA" id="ARBA00023204"/>
    </source>
</evidence>
<organism evidence="12 13">
    <name type="scientific">Paramicrobacterium humi</name>
    <dbReference type="NCBI Taxonomy" id="640635"/>
    <lineage>
        <taxon>Bacteria</taxon>
        <taxon>Bacillati</taxon>
        <taxon>Actinomycetota</taxon>
        <taxon>Actinomycetes</taxon>
        <taxon>Micrococcales</taxon>
        <taxon>Microbacteriaceae</taxon>
        <taxon>Paramicrobacterium</taxon>
    </lineage>
</organism>
<comment type="function">
    <text evidence="9">Involved in the cellular defense against the biological effects of O6-methylguanine (O6-MeG) and O4-methylthymine (O4-MeT) in DNA. Repairs the methylated nucleobase in DNA by stoichiometrically transferring the methyl group to a cysteine residue in the enzyme. This is a suicide reaction: the enzyme is irreversibly inactivated.</text>
</comment>
<dbReference type="PROSITE" id="PS00374">
    <property type="entry name" value="MGMT"/>
    <property type="match status" value="1"/>
</dbReference>
<dbReference type="PANTHER" id="PTHR10815:SF5">
    <property type="entry name" value="METHYLATED-DNA--PROTEIN-CYSTEINE METHYLTRANSFERASE"/>
    <property type="match status" value="1"/>
</dbReference>
<protein>
    <recommendedName>
        <fullName evidence="9">Methylated-DNA--protein-cysteine methyltransferase</fullName>
        <ecNumber evidence="9">2.1.1.63</ecNumber>
    </recommendedName>
    <alternativeName>
        <fullName evidence="9">6-O-methylguanine-DNA methyltransferase</fullName>
        <shortName evidence="9">MGMT</shortName>
    </alternativeName>
    <alternativeName>
        <fullName evidence="9">O-6-methylguanine-DNA-alkyltransferase</fullName>
    </alternativeName>
</protein>
<dbReference type="CDD" id="cd06445">
    <property type="entry name" value="ATase"/>
    <property type="match status" value="1"/>
</dbReference>
<dbReference type="InterPro" id="IPR008332">
    <property type="entry name" value="MethylG_MeTrfase_N"/>
</dbReference>
<dbReference type="Gene3D" id="3.30.160.70">
    <property type="entry name" value="Methylated DNA-protein cysteine methyltransferase domain"/>
    <property type="match status" value="1"/>
</dbReference>
<accession>A0A1H4J9Z8</accession>
<dbReference type="InterPro" id="IPR014048">
    <property type="entry name" value="MethylDNA_cys_MeTrfase_DNA-bd"/>
</dbReference>
<dbReference type="InterPro" id="IPR036217">
    <property type="entry name" value="MethylDNA_cys_MeTrfase_DNAb"/>
</dbReference>
<evidence type="ECO:0000256" key="2">
    <source>
        <dbReference type="ARBA" id="ARBA00008711"/>
    </source>
</evidence>
<evidence type="ECO:0000259" key="10">
    <source>
        <dbReference type="Pfam" id="PF01035"/>
    </source>
</evidence>
<dbReference type="STRING" id="640635.SAMN04489806_0585"/>
<comment type="catalytic activity">
    <reaction evidence="8 9">
        <text>a 6-O-methyl-2'-deoxyguanosine in DNA + L-cysteinyl-[protein] = S-methyl-L-cysteinyl-[protein] + a 2'-deoxyguanosine in DNA</text>
        <dbReference type="Rhea" id="RHEA:24000"/>
        <dbReference type="Rhea" id="RHEA-COMP:10131"/>
        <dbReference type="Rhea" id="RHEA-COMP:10132"/>
        <dbReference type="Rhea" id="RHEA-COMP:11367"/>
        <dbReference type="Rhea" id="RHEA-COMP:11368"/>
        <dbReference type="ChEBI" id="CHEBI:29950"/>
        <dbReference type="ChEBI" id="CHEBI:82612"/>
        <dbReference type="ChEBI" id="CHEBI:85445"/>
        <dbReference type="ChEBI" id="CHEBI:85448"/>
        <dbReference type="EC" id="2.1.1.63"/>
    </reaction>
</comment>
<dbReference type="Pfam" id="PF02870">
    <property type="entry name" value="Methyltransf_1N"/>
    <property type="match status" value="1"/>
</dbReference>
<dbReference type="EC" id="2.1.1.63" evidence="9"/>
<dbReference type="GO" id="GO:0003908">
    <property type="term" value="F:methylated-DNA-[protein]-cysteine S-methyltransferase activity"/>
    <property type="evidence" value="ECO:0007669"/>
    <property type="project" value="UniProtKB-UniRule"/>
</dbReference>
<comment type="subcellular location">
    <subcellularLocation>
        <location evidence="9">Cytoplasm</location>
    </subcellularLocation>
</comment>
<feature type="domain" description="Methylated-DNA-[protein]-cysteine S-methyltransferase DNA binding" evidence="10">
    <location>
        <begin position="81"/>
        <end position="160"/>
    </location>
</feature>
<proteinExistence type="inferred from homology"/>
<evidence type="ECO:0000259" key="11">
    <source>
        <dbReference type="Pfam" id="PF02870"/>
    </source>
</evidence>
<dbReference type="GO" id="GO:0006307">
    <property type="term" value="P:DNA alkylation repair"/>
    <property type="evidence" value="ECO:0007669"/>
    <property type="project" value="UniProtKB-UniRule"/>
</dbReference>
<dbReference type="AlphaFoldDB" id="A0A1H4J9Z8"/>
<keyword evidence="13" id="KW-1185">Reference proteome</keyword>
<keyword evidence="7 9" id="KW-0234">DNA repair</keyword>
<dbReference type="NCBIfam" id="TIGR00589">
    <property type="entry name" value="ogt"/>
    <property type="match status" value="1"/>
</dbReference>
<dbReference type="HAMAP" id="MF_00772">
    <property type="entry name" value="OGT"/>
    <property type="match status" value="1"/>
</dbReference>
<keyword evidence="4 9" id="KW-0489">Methyltransferase</keyword>
<evidence type="ECO:0000256" key="9">
    <source>
        <dbReference type="HAMAP-Rule" id="MF_00772"/>
    </source>
</evidence>
<name>A0A1H4J9Z8_9MICO</name>
<dbReference type="Gene3D" id="1.10.10.10">
    <property type="entry name" value="Winged helix-like DNA-binding domain superfamily/Winged helix DNA-binding domain"/>
    <property type="match status" value="1"/>
</dbReference>
<dbReference type="Proteomes" id="UP000199183">
    <property type="component" value="Unassembled WGS sequence"/>
</dbReference>
<keyword evidence="3 9" id="KW-0963">Cytoplasm</keyword>
<dbReference type="FunFam" id="1.10.10.10:FF:000214">
    <property type="entry name" value="Methylated-DNA--protein-cysteine methyltransferase"/>
    <property type="match status" value="1"/>
</dbReference>
<dbReference type="GO" id="GO:0032259">
    <property type="term" value="P:methylation"/>
    <property type="evidence" value="ECO:0007669"/>
    <property type="project" value="UniProtKB-KW"/>
</dbReference>
<evidence type="ECO:0000256" key="8">
    <source>
        <dbReference type="ARBA" id="ARBA00049348"/>
    </source>
</evidence>
<dbReference type="SUPFAM" id="SSF53155">
    <property type="entry name" value="Methylated DNA-protein cysteine methyltransferase domain"/>
    <property type="match status" value="1"/>
</dbReference>
<dbReference type="InterPro" id="IPR036631">
    <property type="entry name" value="MGMT_N_sf"/>
</dbReference>
<evidence type="ECO:0000256" key="5">
    <source>
        <dbReference type="ARBA" id="ARBA00022679"/>
    </source>
</evidence>
<evidence type="ECO:0000256" key="4">
    <source>
        <dbReference type="ARBA" id="ARBA00022603"/>
    </source>
</evidence>
<dbReference type="InterPro" id="IPR001497">
    <property type="entry name" value="MethylDNA_cys_MeTrfase_AS"/>
</dbReference>
<keyword evidence="5 9" id="KW-0808">Transferase</keyword>
<evidence type="ECO:0000313" key="12">
    <source>
        <dbReference type="EMBL" id="SEB43149.1"/>
    </source>
</evidence>
<keyword evidence="6 9" id="KW-0227">DNA damage</keyword>
<feature type="active site" description="Nucleophile; methyl group acceptor" evidence="9">
    <location>
        <position position="132"/>
    </location>
</feature>
<evidence type="ECO:0000256" key="3">
    <source>
        <dbReference type="ARBA" id="ARBA00022490"/>
    </source>
</evidence>